<sequence length="63" mass="7413">MAKDWVNTEFEGSSLTAFNLERDARFKELEEQVRNLQIENAYLKELRRLGKRGKSLPIKKCRG</sequence>
<dbReference type="RefSeq" id="WP_057864075.1">
    <property type="nucleotide sequence ID" value="NZ_AZEY01000023.1"/>
</dbReference>
<evidence type="ECO:0000256" key="1">
    <source>
        <dbReference type="SAM" id="Coils"/>
    </source>
</evidence>
<name>A0A0R1SLU8_9LACO</name>
<dbReference type="Proteomes" id="UP000052013">
    <property type="component" value="Unassembled WGS sequence"/>
</dbReference>
<feature type="coiled-coil region" evidence="1">
    <location>
        <begin position="19"/>
        <end position="46"/>
    </location>
</feature>
<evidence type="ECO:0008006" key="4">
    <source>
        <dbReference type="Google" id="ProtNLM"/>
    </source>
</evidence>
<dbReference type="AlphaFoldDB" id="A0A0R1SLU8"/>
<reference evidence="2 3" key="1">
    <citation type="journal article" date="2015" name="Genome Announc.">
        <title>Expanding the biotechnology potential of lactobacilli through comparative genomics of 213 strains and associated genera.</title>
        <authorList>
            <person name="Sun Z."/>
            <person name="Harris H.M."/>
            <person name="McCann A."/>
            <person name="Guo C."/>
            <person name="Argimon S."/>
            <person name="Zhang W."/>
            <person name="Yang X."/>
            <person name="Jeffery I.B."/>
            <person name="Cooney J.C."/>
            <person name="Kagawa T.F."/>
            <person name="Liu W."/>
            <person name="Song Y."/>
            <person name="Salvetti E."/>
            <person name="Wrobel A."/>
            <person name="Rasinkangas P."/>
            <person name="Parkhill J."/>
            <person name="Rea M.C."/>
            <person name="O'Sullivan O."/>
            <person name="Ritari J."/>
            <person name="Douillard F.P."/>
            <person name="Paul Ross R."/>
            <person name="Yang R."/>
            <person name="Briner A.E."/>
            <person name="Felis G.E."/>
            <person name="de Vos W.M."/>
            <person name="Barrangou R."/>
            <person name="Klaenhammer T.R."/>
            <person name="Caufield P.W."/>
            <person name="Cui Y."/>
            <person name="Zhang H."/>
            <person name="O'Toole P.W."/>
        </authorList>
    </citation>
    <scope>NUCLEOTIDE SEQUENCE [LARGE SCALE GENOMIC DNA]</scope>
    <source>
        <strain evidence="2 3">DSM 14421</strain>
    </source>
</reference>
<protein>
    <recommendedName>
        <fullName evidence="4">Transposase</fullName>
    </recommendedName>
</protein>
<gene>
    <name evidence="2" type="ORF">FC85_GL002468</name>
</gene>
<evidence type="ECO:0000313" key="2">
    <source>
        <dbReference type="EMBL" id="KRL68644.1"/>
    </source>
</evidence>
<evidence type="ECO:0000313" key="3">
    <source>
        <dbReference type="Proteomes" id="UP000052013"/>
    </source>
</evidence>
<keyword evidence="1" id="KW-0175">Coiled coil</keyword>
<proteinExistence type="predicted"/>
<dbReference type="PATRIC" id="fig|1423739.3.peg.2565"/>
<dbReference type="EMBL" id="AZEY01000023">
    <property type="protein sequence ID" value="KRL68644.1"/>
    <property type="molecule type" value="Genomic_DNA"/>
</dbReference>
<dbReference type="STRING" id="1423739.FC85_GL002468"/>
<comment type="caution">
    <text evidence="2">The sequence shown here is derived from an EMBL/GenBank/DDBJ whole genome shotgun (WGS) entry which is preliminary data.</text>
</comment>
<accession>A0A0R1SLU8</accession>
<organism evidence="2 3">
    <name type="scientific">Lentilactobacillus diolivorans DSM 14421</name>
    <dbReference type="NCBI Taxonomy" id="1423739"/>
    <lineage>
        <taxon>Bacteria</taxon>
        <taxon>Bacillati</taxon>
        <taxon>Bacillota</taxon>
        <taxon>Bacilli</taxon>
        <taxon>Lactobacillales</taxon>
        <taxon>Lactobacillaceae</taxon>
        <taxon>Lentilactobacillus</taxon>
    </lineage>
</organism>